<dbReference type="InterPro" id="IPR051459">
    <property type="entry name" value="Cytochrome_c-type_DH"/>
</dbReference>
<dbReference type="PANTHER" id="PTHR35008">
    <property type="entry name" value="BLL4482 PROTEIN-RELATED"/>
    <property type="match status" value="1"/>
</dbReference>
<keyword evidence="13" id="KW-1185">Reference proteome</keyword>
<dbReference type="InterPro" id="IPR036909">
    <property type="entry name" value="Cyt_c-like_dom_sf"/>
</dbReference>
<dbReference type="STRING" id="440168.SAMN04487974_12128"/>
<keyword evidence="2" id="KW-1003">Cell membrane</keyword>
<feature type="domain" description="Cytochrome c" evidence="11">
    <location>
        <begin position="189"/>
        <end position="298"/>
    </location>
</feature>
<dbReference type="GO" id="GO:0020037">
    <property type="term" value="F:heme binding"/>
    <property type="evidence" value="ECO:0007669"/>
    <property type="project" value="InterPro"/>
</dbReference>
<dbReference type="PIRSF" id="PIRSF000018">
    <property type="entry name" value="Mb_ADH_cyt_c"/>
    <property type="match status" value="1"/>
</dbReference>
<evidence type="ECO:0000256" key="1">
    <source>
        <dbReference type="ARBA" id="ARBA00004236"/>
    </source>
</evidence>
<evidence type="ECO:0000256" key="6">
    <source>
        <dbReference type="ARBA" id="ARBA00022737"/>
    </source>
</evidence>
<evidence type="ECO:0000313" key="13">
    <source>
        <dbReference type="Proteomes" id="UP000199495"/>
    </source>
</evidence>
<keyword evidence="4 9" id="KW-0479">Metal-binding</keyword>
<dbReference type="GO" id="GO:0005506">
    <property type="term" value="F:iron ion binding"/>
    <property type="evidence" value="ECO:0007669"/>
    <property type="project" value="InterPro"/>
</dbReference>
<evidence type="ECO:0000256" key="3">
    <source>
        <dbReference type="ARBA" id="ARBA00022617"/>
    </source>
</evidence>
<feature type="domain" description="Cytochrome c" evidence="11">
    <location>
        <begin position="44"/>
        <end position="147"/>
    </location>
</feature>
<sequence>MTWPRIDRKWPVVTAVLLGGLGLGLVTWILMPTSTPDLPQQITGDAKRGAYLARLSGCVTCHTSEDGAPWAGGVALASDFGAFVSPNITPDPEFGIGDWSFQDFVRAVRHGVAPDGSPYYPAFPFEFYTTLTDRDLADMWAAVQEVPPSNFVPEENEVPLPFSIRQGVKLWRTFFYEPVDYVVDETKSTSWNRGRFMVEGPAHCAACHTPRNFAGGLETDAQFAGASGGTAGWTAPPITTVALAEAGWTEESLIAALRTGLTPTGDAFGGAMAEVVHLSTSYLLDQHIEDMAEFLMDQ</sequence>
<keyword evidence="8 10" id="KW-0472">Membrane</keyword>
<dbReference type="PROSITE" id="PS51007">
    <property type="entry name" value="CYTC"/>
    <property type="match status" value="2"/>
</dbReference>
<dbReference type="Gene3D" id="1.10.760.10">
    <property type="entry name" value="Cytochrome c-like domain"/>
    <property type="match status" value="1"/>
</dbReference>
<dbReference type="GO" id="GO:0005886">
    <property type="term" value="C:plasma membrane"/>
    <property type="evidence" value="ECO:0007669"/>
    <property type="project" value="UniProtKB-SubCell"/>
</dbReference>
<keyword evidence="5" id="KW-0732">Signal</keyword>
<evidence type="ECO:0000256" key="7">
    <source>
        <dbReference type="ARBA" id="ARBA00023004"/>
    </source>
</evidence>
<dbReference type="SUPFAM" id="SSF46626">
    <property type="entry name" value="Cytochrome c"/>
    <property type="match status" value="2"/>
</dbReference>
<keyword evidence="3 9" id="KW-0349">Heme</keyword>
<feature type="transmembrane region" description="Helical" evidence="10">
    <location>
        <begin position="12"/>
        <end position="31"/>
    </location>
</feature>
<dbReference type="InterPro" id="IPR014353">
    <property type="entry name" value="Membr-bd_ADH_cyt_c"/>
</dbReference>
<evidence type="ECO:0000313" key="12">
    <source>
        <dbReference type="EMBL" id="SDH10101.1"/>
    </source>
</evidence>
<keyword evidence="10" id="KW-0812">Transmembrane</keyword>
<dbReference type="InterPro" id="IPR009056">
    <property type="entry name" value="Cyt_c-like_dom"/>
</dbReference>
<proteinExistence type="predicted"/>
<evidence type="ECO:0000256" key="10">
    <source>
        <dbReference type="SAM" id="Phobius"/>
    </source>
</evidence>
<evidence type="ECO:0000259" key="11">
    <source>
        <dbReference type="PROSITE" id="PS51007"/>
    </source>
</evidence>
<comment type="subcellular location">
    <subcellularLocation>
        <location evidence="1">Cell membrane</location>
    </subcellularLocation>
</comment>
<dbReference type="EMBL" id="FNCS01000021">
    <property type="protein sequence ID" value="SDH10101.1"/>
    <property type="molecule type" value="Genomic_DNA"/>
</dbReference>
<gene>
    <name evidence="12" type="ORF">SAMN04487974_12128</name>
</gene>
<reference evidence="12 13" key="1">
    <citation type="submission" date="2016-10" db="EMBL/GenBank/DDBJ databases">
        <authorList>
            <person name="de Groot N.N."/>
        </authorList>
    </citation>
    <scope>NUCLEOTIDE SEQUENCE [LARGE SCALE GENOMIC DNA]</scope>
    <source>
        <strain evidence="12 13">CGMCC 1.10267</strain>
    </source>
</reference>
<evidence type="ECO:0000256" key="2">
    <source>
        <dbReference type="ARBA" id="ARBA00022475"/>
    </source>
</evidence>
<dbReference type="GO" id="GO:0009055">
    <property type="term" value="F:electron transfer activity"/>
    <property type="evidence" value="ECO:0007669"/>
    <property type="project" value="InterPro"/>
</dbReference>
<protein>
    <submittedName>
        <fullName evidence="12">Cytochrome c, mono-and diheme variants</fullName>
    </submittedName>
</protein>
<dbReference type="AlphaFoldDB" id="A0A1G7ZMV6"/>
<keyword evidence="6" id="KW-0677">Repeat</keyword>
<dbReference type="GO" id="GO:0016614">
    <property type="term" value="F:oxidoreductase activity, acting on CH-OH group of donors"/>
    <property type="evidence" value="ECO:0007669"/>
    <property type="project" value="InterPro"/>
</dbReference>
<keyword evidence="10" id="KW-1133">Transmembrane helix</keyword>
<name>A0A1G7ZMV6_9HYPH</name>
<organism evidence="12 13">
    <name type="scientific">Pelagibacterium luteolum</name>
    <dbReference type="NCBI Taxonomy" id="440168"/>
    <lineage>
        <taxon>Bacteria</taxon>
        <taxon>Pseudomonadati</taxon>
        <taxon>Pseudomonadota</taxon>
        <taxon>Alphaproteobacteria</taxon>
        <taxon>Hyphomicrobiales</taxon>
        <taxon>Devosiaceae</taxon>
        <taxon>Pelagibacterium</taxon>
    </lineage>
</organism>
<evidence type="ECO:0000256" key="4">
    <source>
        <dbReference type="ARBA" id="ARBA00022723"/>
    </source>
</evidence>
<evidence type="ECO:0000256" key="9">
    <source>
        <dbReference type="PROSITE-ProRule" id="PRU00433"/>
    </source>
</evidence>
<evidence type="ECO:0000256" key="8">
    <source>
        <dbReference type="ARBA" id="ARBA00023136"/>
    </source>
</evidence>
<accession>A0A1G7ZMV6</accession>
<dbReference type="Proteomes" id="UP000199495">
    <property type="component" value="Unassembled WGS sequence"/>
</dbReference>
<evidence type="ECO:0000256" key="5">
    <source>
        <dbReference type="ARBA" id="ARBA00022729"/>
    </source>
</evidence>
<dbReference type="PANTHER" id="PTHR35008:SF8">
    <property type="entry name" value="ALCOHOL DEHYDROGENASE CYTOCHROME C SUBUNIT"/>
    <property type="match status" value="1"/>
</dbReference>
<keyword evidence="7 9" id="KW-0408">Iron</keyword>